<dbReference type="InterPro" id="IPR018114">
    <property type="entry name" value="TRYPSIN_HIS"/>
</dbReference>
<reference evidence="10 11" key="1">
    <citation type="submission" date="2020-04" db="EMBL/GenBank/DDBJ databases">
        <authorList>
            <person name="Alioto T."/>
            <person name="Alioto T."/>
            <person name="Gomez Garrido J."/>
        </authorList>
    </citation>
    <scope>NUCLEOTIDE SEQUENCE [LARGE SCALE GENOMIC DNA]</scope>
</reference>
<gene>
    <name evidence="10" type="ORF">CLODIP_2_CD10348</name>
</gene>
<proteinExistence type="predicted"/>
<evidence type="ECO:0000313" key="11">
    <source>
        <dbReference type="Proteomes" id="UP000494165"/>
    </source>
</evidence>
<evidence type="ECO:0000256" key="7">
    <source>
        <dbReference type="RuleBase" id="RU363034"/>
    </source>
</evidence>
<dbReference type="Gene3D" id="2.40.10.10">
    <property type="entry name" value="Trypsin-like serine proteases"/>
    <property type="match status" value="1"/>
</dbReference>
<dbReference type="PANTHER" id="PTHR24252:SF7">
    <property type="entry name" value="HYALIN"/>
    <property type="match status" value="1"/>
</dbReference>
<feature type="chain" id="PRO_5035851062" description="Peptidase S1 domain-containing protein" evidence="8">
    <location>
        <begin position="18"/>
        <end position="263"/>
    </location>
</feature>
<feature type="signal peptide" evidence="8">
    <location>
        <begin position="1"/>
        <end position="17"/>
    </location>
</feature>
<dbReference type="PROSITE" id="PS00134">
    <property type="entry name" value="TRYPSIN_HIS"/>
    <property type="match status" value="1"/>
</dbReference>
<dbReference type="GO" id="GO:0016485">
    <property type="term" value="P:protein processing"/>
    <property type="evidence" value="ECO:0007669"/>
    <property type="project" value="UniProtKB-ARBA"/>
</dbReference>
<comment type="caution">
    <text evidence="10">The sequence shown here is derived from an EMBL/GenBank/DDBJ whole genome shotgun (WGS) entry which is preliminary data.</text>
</comment>
<accession>A0A8S1DKY5</accession>
<dbReference type="FunFam" id="2.40.10.10:FF:000047">
    <property type="entry name" value="Trypsin eta"/>
    <property type="match status" value="1"/>
</dbReference>
<evidence type="ECO:0000256" key="4">
    <source>
        <dbReference type="ARBA" id="ARBA00022801"/>
    </source>
</evidence>
<name>A0A8S1DKY5_9INSE</name>
<dbReference type="Proteomes" id="UP000494165">
    <property type="component" value="Unassembled WGS sequence"/>
</dbReference>
<dbReference type="PANTHER" id="PTHR24252">
    <property type="entry name" value="ACROSIN-RELATED"/>
    <property type="match status" value="1"/>
</dbReference>
<dbReference type="InterPro" id="IPR033116">
    <property type="entry name" value="TRYPSIN_SER"/>
</dbReference>
<evidence type="ECO:0000256" key="8">
    <source>
        <dbReference type="SAM" id="SignalP"/>
    </source>
</evidence>
<organism evidence="10 11">
    <name type="scientific">Cloeon dipterum</name>
    <dbReference type="NCBI Taxonomy" id="197152"/>
    <lineage>
        <taxon>Eukaryota</taxon>
        <taxon>Metazoa</taxon>
        <taxon>Ecdysozoa</taxon>
        <taxon>Arthropoda</taxon>
        <taxon>Hexapoda</taxon>
        <taxon>Insecta</taxon>
        <taxon>Pterygota</taxon>
        <taxon>Palaeoptera</taxon>
        <taxon>Ephemeroptera</taxon>
        <taxon>Pisciforma</taxon>
        <taxon>Baetidae</taxon>
        <taxon>Cloeon</taxon>
    </lineage>
</organism>
<dbReference type="PRINTS" id="PR00722">
    <property type="entry name" value="CHYMOTRYPSIN"/>
</dbReference>
<dbReference type="CDD" id="cd00190">
    <property type="entry name" value="Tryp_SPc"/>
    <property type="match status" value="1"/>
</dbReference>
<dbReference type="OrthoDB" id="10059102at2759"/>
<evidence type="ECO:0000313" key="10">
    <source>
        <dbReference type="EMBL" id="CAB3382964.1"/>
    </source>
</evidence>
<dbReference type="Pfam" id="PF00089">
    <property type="entry name" value="Trypsin"/>
    <property type="match status" value="1"/>
</dbReference>
<evidence type="ECO:0000256" key="6">
    <source>
        <dbReference type="ARBA" id="ARBA00023157"/>
    </source>
</evidence>
<dbReference type="AlphaFoldDB" id="A0A8S1DKY5"/>
<keyword evidence="11" id="KW-1185">Reference proteome</keyword>
<dbReference type="SMART" id="SM00020">
    <property type="entry name" value="Tryp_SPc"/>
    <property type="match status" value="1"/>
</dbReference>
<evidence type="ECO:0000256" key="3">
    <source>
        <dbReference type="ARBA" id="ARBA00022670"/>
    </source>
</evidence>
<keyword evidence="2" id="KW-0964">Secreted</keyword>
<comment type="subcellular location">
    <subcellularLocation>
        <location evidence="1">Secreted</location>
    </subcellularLocation>
</comment>
<dbReference type="GO" id="GO:0005576">
    <property type="term" value="C:extracellular region"/>
    <property type="evidence" value="ECO:0007669"/>
    <property type="project" value="UniProtKB-SubCell"/>
</dbReference>
<dbReference type="InterPro" id="IPR009003">
    <property type="entry name" value="Peptidase_S1_PA"/>
</dbReference>
<protein>
    <recommendedName>
        <fullName evidence="9">Peptidase S1 domain-containing protein</fullName>
    </recommendedName>
</protein>
<dbReference type="InterPro" id="IPR001314">
    <property type="entry name" value="Peptidase_S1A"/>
</dbReference>
<evidence type="ECO:0000259" key="9">
    <source>
        <dbReference type="PROSITE" id="PS50240"/>
    </source>
</evidence>
<keyword evidence="6" id="KW-1015">Disulfide bond</keyword>
<evidence type="ECO:0000256" key="2">
    <source>
        <dbReference type="ARBA" id="ARBA00022525"/>
    </source>
</evidence>
<dbReference type="GO" id="GO:0004252">
    <property type="term" value="F:serine-type endopeptidase activity"/>
    <property type="evidence" value="ECO:0007669"/>
    <property type="project" value="InterPro"/>
</dbReference>
<feature type="domain" description="Peptidase S1" evidence="9">
    <location>
        <begin position="36"/>
        <end position="262"/>
    </location>
</feature>
<dbReference type="PROSITE" id="PS50240">
    <property type="entry name" value="TRYPSIN_DOM"/>
    <property type="match status" value="1"/>
</dbReference>
<dbReference type="InterPro" id="IPR001254">
    <property type="entry name" value="Trypsin_dom"/>
</dbReference>
<dbReference type="InterPro" id="IPR043504">
    <property type="entry name" value="Peptidase_S1_PA_chymotrypsin"/>
</dbReference>
<keyword evidence="5 7" id="KW-0720">Serine protease</keyword>
<dbReference type="SUPFAM" id="SSF50494">
    <property type="entry name" value="Trypsin-like serine proteases"/>
    <property type="match status" value="1"/>
</dbReference>
<evidence type="ECO:0000256" key="5">
    <source>
        <dbReference type="ARBA" id="ARBA00022825"/>
    </source>
</evidence>
<dbReference type="PROSITE" id="PS00135">
    <property type="entry name" value="TRYPSIN_SER"/>
    <property type="match status" value="1"/>
</dbReference>
<dbReference type="EMBL" id="CADEPI010000289">
    <property type="protein sequence ID" value="CAB3382964.1"/>
    <property type="molecule type" value="Genomic_DNA"/>
</dbReference>
<evidence type="ECO:0000256" key="1">
    <source>
        <dbReference type="ARBA" id="ARBA00004613"/>
    </source>
</evidence>
<sequence length="263" mass="27261">MLAKLVIILACVSLALGGARNQKLYGPQVFRAGEKIVGGSPAAPGEIPWQVSLQYDIGFAFCGGSIISDRWILTAAHCSINLSPSEVRIIVGTLEKDNPGAVHEVANITISPNFNYFTRTGDIALWQTTVPIVFNANTSAAALSSVTPATGELTTTSGWGDTTEGGSASDVLLKVDVPIFDYDQCNATYVDFGGVPSDQICAGILEGGIDSCQGDSGGPLFLAGGGAVVGVASWGNGCANPFFPGVYTDVAQHLDWIRSTTGI</sequence>
<keyword evidence="4 7" id="KW-0378">Hydrolase</keyword>
<keyword evidence="8" id="KW-0732">Signal</keyword>
<keyword evidence="3 7" id="KW-0645">Protease</keyword>